<gene>
    <name evidence="2" type="ORF">MNBD_ALPHA11-340</name>
</gene>
<reference evidence="2" key="1">
    <citation type="submission" date="2018-06" db="EMBL/GenBank/DDBJ databases">
        <authorList>
            <person name="Zhirakovskaya E."/>
        </authorList>
    </citation>
    <scope>NUCLEOTIDE SEQUENCE</scope>
</reference>
<feature type="region of interest" description="Disordered" evidence="1">
    <location>
        <begin position="28"/>
        <end position="73"/>
    </location>
</feature>
<evidence type="ECO:0000313" key="2">
    <source>
        <dbReference type="EMBL" id="VAW24209.1"/>
    </source>
</evidence>
<dbReference type="EMBL" id="UOEQ01000515">
    <property type="protein sequence ID" value="VAW24209.1"/>
    <property type="molecule type" value="Genomic_DNA"/>
</dbReference>
<proteinExistence type="predicted"/>
<dbReference type="AlphaFoldDB" id="A0A3B0UI63"/>
<sequence length="73" mass="8174">TDEIGFNSALDLAYEMGRFRLIEKVNEGLRKFEPEEDSKDSIMDGQKKPDGKKPDGKNPGTKSDKINKTEQSA</sequence>
<accession>A0A3B0UI63</accession>
<name>A0A3B0UI63_9ZZZZ</name>
<evidence type="ECO:0000256" key="1">
    <source>
        <dbReference type="SAM" id="MobiDB-lite"/>
    </source>
</evidence>
<organism evidence="2">
    <name type="scientific">hydrothermal vent metagenome</name>
    <dbReference type="NCBI Taxonomy" id="652676"/>
    <lineage>
        <taxon>unclassified sequences</taxon>
        <taxon>metagenomes</taxon>
        <taxon>ecological metagenomes</taxon>
    </lineage>
</organism>
<protein>
    <submittedName>
        <fullName evidence="2">Uncharacterized protein</fullName>
    </submittedName>
</protein>
<feature type="non-terminal residue" evidence="2">
    <location>
        <position position="1"/>
    </location>
</feature>